<accession>A0A8I1GF01</accession>
<comment type="catalytic activity">
    <reaction evidence="1 14 15">
        <text>(R)-pantothenate + ATP = (R)-4'-phosphopantothenate + ADP + H(+)</text>
        <dbReference type="Rhea" id="RHEA:16373"/>
        <dbReference type="ChEBI" id="CHEBI:10986"/>
        <dbReference type="ChEBI" id="CHEBI:15378"/>
        <dbReference type="ChEBI" id="CHEBI:29032"/>
        <dbReference type="ChEBI" id="CHEBI:30616"/>
        <dbReference type="ChEBI" id="CHEBI:456216"/>
        <dbReference type="EC" id="2.7.1.33"/>
    </reaction>
</comment>
<keyword evidence="11 14" id="KW-0067">ATP-binding</keyword>
<keyword evidence="12 14" id="KW-0173">Coenzyme A biosynthesis</keyword>
<dbReference type="GO" id="GO:0004594">
    <property type="term" value="F:pantothenate kinase activity"/>
    <property type="evidence" value="ECO:0007669"/>
    <property type="project" value="UniProtKB-UniRule"/>
</dbReference>
<evidence type="ECO:0000256" key="14">
    <source>
        <dbReference type="HAMAP-Rule" id="MF_00215"/>
    </source>
</evidence>
<dbReference type="CDD" id="cd02025">
    <property type="entry name" value="PanK"/>
    <property type="match status" value="1"/>
</dbReference>
<evidence type="ECO:0000256" key="8">
    <source>
        <dbReference type="ARBA" id="ARBA00022679"/>
    </source>
</evidence>
<evidence type="ECO:0000256" key="4">
    <source>
        <dbReference type="ARBA" id="ARBA00006087"/>
    </source>
</evidence>
<comment type="subcellular location">
    <subcellularLocation>
        <location evidence="2 14 15">Cytoplasm</location>
    </subcellularLocation>
</comment>
<dbReference type="SUPFAM" id="SSF52540">
    <property type="entry name" value="P-loop containing nucleoside triphosphate hydrolases"/>
    <property type="match status" value="1"/>
</dbReference>
<comment type="similarity">
    <text evidence="4 14 15">Belongs to the prokaryotic pantothenate kinase family.</text>
</comment>
<dbReference type="Proteomes" id="UP000623250">
    <property type="component" value="Unassembled WGS sequence"/>
</dbReference>
<dbReference type="AlphaFoldDB" id="A0A8I1GF01"/>
<gene>
    <name evidence="14" type="primary">coaA</name>
    <name evidence="17" type="ORF">JDN41_00555</name>
</gene>
<evidence type="ECO:0000256" key="7">
    <source>
        <dbReference type="ARBA" id="ARBA00022490"/>
    </source>
</evidence>
<evidence type="ECO:0000259" key="16">
    <source>
        <dbReference type="Pfam" id="PF00485"/>
    </source>
</evidence>
<evidence type="ECO:0000256" key="9">
    <source>
        <dbReference type="ARBA" id="ARBA00022741"/>
    </source>
</evidence>
<comment type="pathway">
    <text evidence="3 14 15">Cofactor biosynthesis; coenzyme A biosynthesis; CoA from (R)-pantothenate: step 1/5.</text>
</comment>
<evidence type="ECO:0000256" key="13">
    <source>
        <dbReference type="ARBA" id="ARBA00032866"/>
    </source>
</evidence>
<dbReference type="NCBIfam" id="TIGR00554">
    <property type="entry name" value="panK_bact"/>
    <property type="match status" value="1"/>
</dbReference>
<dbReference type="EC" id="2.7.1.33" evidence="5 14"/>
<protein>
    <recommendedName>
        <fullName evidence="6 14">Pantothenate kinase</fullName>
        <ecNumber evidence="5 14">2.7.1.33</ecNumber>
    </recommendedName>
    <alternativeName>
        <fullName evidence="13 14">Pantothenic acid kinase</fullName>
    </alternativeName>
</protein>
<feature type="domain" description="Phosphoribulokinase/uridine kinase" evidence="16">
    <location>
        <begin position="99"/>
        <end position="245"/>
    </location>
</feature>
<keyword evidence="10 14" id="KW-0418">Kinase</keyword>
<dbReference type="Pfam" id="PF00485">
    <property type="entry name" value="PRK"/>
    <property type="match status" value="1"/>
</dbReference>
<dbReference type="PANTHER" id="PTHR10285">
    <property type="entry name" value="URIDINE KINASE"/>
    <property type="match status" value="1"/>
</dbReference>
<keyword evidence="9 14" id="KW-0547">Nucleotide-binding</keyword>
<evidence type="ECO:0000256" key="12">
    <source>
        <dbReference type="ARBA" id="ARBA00022993"/>
    </source>
</evidence>
<dbReference type="PIRSF" id="PIRSF000545">
    <property type="entry name" value="Pantothenate_kin"/>
    <property type="match status" value="1"/>
</dbReference>
<dbReference type="RefSeq" id="WP_052037609.1">
    <property type="nucleotide sequence ID" value="NZ_JAEMUK010000002.1"/>
</dbReference>
<keyword evidence="8 14" id="KW-0808">Transferase</keyword>
<organism evidence="17 18">
    <name type="scientific">Rhodomicrobium udaipurense</name>
    <dbReference type="NCBI Taxonomy" id="1202716"/>
    <lineage>
        <taxon>Bacteria</taxon>
        <taxon>Pseudomonadati</taxon>
        <taxon>Pseudomonadota</taxon>
        <taxon>Alphaproteobacteria</taxon>
        <taxon>Hyphomicrobiales</taxon>
        <taxon>Hyphomicrobiaceae</taxon>
        <taxon>Rhodomicrobium</taxon>
    </lineage>
</organism>
<dbReference type="InterPro" id="IPR004566">
    <property type="entry name" value="PanK"/>
</dbReference>
<sequence length="326" mass="37187">MSMSSPVLEFELPQALQLSPYRTFSRDEWAKLRDGVHMTLSEADLTRLSGLIEKISQEEVTDIYLPVAKLVNYYVRAAQLLHGATTRFFNHGDAKMPFIIGVAGSVAVGKSTSARVLRELLVRWPNHPRVDLVPTDGFLWPNAELERRGIMHKKGFPESFDQARLLQFVADVKAGKARVEAPVYSHFSYDILPGEKIVVDRPDILIIEGLNVLQPAKLPKHGDAVPFVSDLLDFSIYIDAEPAVIEKWYVTRFLRLYRTAFRDKDAYFYRYSKLTQEQAIAQALKLWRTINLVNLKKNILPTRKRANLILSKGDSHRVETVALRKL</sequence>
<evidence type="ECO:0000256" key="3">
    <source>
        <dbReference type="ARBA" id="ARBA00005225"/>
    </source>
</evidence>
<dbReference type="GO" id="GO:0005737">
    <property type="term" value="C:cytoplasm"/>
    <property type="evidence" value="ECO:0007669"/>
    <property type="project" value="UniProtKB-SubCell"/>
</dbReference>
<evidence type="ECO:0000256" key="2">
    <source>
        <dbReference type="ARBA" id="ARBA00004496"/>
    </source>
</evidence>
<evidence type="ECO:0000256" key="15">
    <source>
        <dbReference type="RuleBase" id="RU003530"/>
    </source>
</evidence>
<dbReference type="UniPathway" id="UPA00241">
    <property type="reaction ID" value="UER00352"/>
</dbReference>
<feature type="binding site" evidence="14">
    <location>
        <begin position="104"/>
        <end position="111"/>
    </location>
    <ligand>
        <name>ATP</name>
        <dbReference type="ChEBI" id="CHEBI:30616"/>
    </ligand>
</feature>
<keyword evidence="7 14" id="KW-0963">Cytoplasm</keyword>
<name>A0A8I1GF01_9HYPH</name>
<proteinExistence type="inferred from homology"/>
<keyword evidence="18" id="KW-1185">Reference proteome</keyword>
<evidence type="ECO:0000256" key="1">
    <source>
        <dbReference type="ARBA" id="ARBA00001206"/>
    </source>
</evidence>
<reference evidence="17 18" key="1">
    <citation type="submission" date="2020-12" db="EMBL/GenBank/DDBJ databases">
        <title>Revised draft genomes of Rhodomicrobium vannielii ATCC 17100 and Rhodomicrobium udaipurense JA643.</title>
        <authorList>
            <person name="Conners E.M."/>
            <person name="Davenport E.J."/>
            <person name="Bose A."/>
        </authorList>
    </citation>
    <scope>NUCLEOTIDE SEQUENCE [LARGE SCALE GENOMIC DNA]</scope>
    <source>
        <strain evidence="17 18">JA643</strain>
    </source>
</reference>
<evidence type="ECO:0000256" key="11">
    <source>
        <dbReference type="ARBA" id="ARBA00022840"/>
    </source>
</evidence>
<dbReference type="InterPro" id="IPR006083">
    <property type="entry name" value="PRK/URK"/>
</dbReference>
<dbReference type="InterPro" id="IPR027417">
    <property type="entry name" value="P-loop_NTPase"/>
</dbReference>
<dbReference type="GO" id="GO:0015937">
    <property type="term" value="P:coenzyme A biosynthetic process"/>
    <property type="evidence" value="ECO:0007669"/>
    <property type="project" value="UniProtKB-UniRule"/>
</dbReference>
<dbReference type="GO" id="GO:0005524">
    <property type="term" value="F:ATP binding"/>
    <property type="evidence" value="ECO:0007669"/>
    <property type="project" value="UniProtKB-UniRule"/>
</dbReference>
<evidence type="ECO:0000256" key="6">
    <source>
        <dbReference type="ARBA" id="ARBA00015080"/>
    </source>
</evidence>
<evidence type="ECO:0000256" key="5">
    <source>
        <dbReference type="ARBA" id="ARBA00012102"/>
    </source>
</evidence>
<dbReference type="HAMAP" id="MF_00215">
    <property type="entry name" value="Pantothen_kinase_1"/>
    <property type="match status" value="1"/>
</dbReference>
<evidence type="ECO:0000313" key="18">
    <source>
        <dbReference type="Proteomes" id="UP000623250"/>
    </source>
</evidence>
<evidence type="ECO:0000256" key="10">
    <source>
        <dbReference type="ARBA" id="ARBA00022777"/>
    </source>
</evidence>
<dbReference type="EMBL" id="JAEMUK010000002">
    <property type="protein sequence ID" value="MBJ7542045.1"/>
    <property type="molecule type" value="Genomic_DNA"/>
</dbReference>
<comment type="caution">
    <text evidence="17">The sequence shown here is derived from an EMBL/GenBank/DDBJ whole genome shotgun (WGS) entry which is preliminary data.</text>
</comment>
<dbReference type="Gene3D" id="3.40.50.300">
    <property type="entry name" value="P-loop containing nucleotide triphosphate hydrolases"/>
    <property type="match status" value="1"/>
</dbReference>
<evidence type="ECO:0000313" key="17">
    <source>
        <dbReference type="EMBL" id="MBJ7542045.1"/>
    </source>
</evidence>